<keyword evidence="3" id="KW-1185">Reference proteome</keyword>
<feature type="region of interest" description="Disordered" evidence="1">
    <location>
        <begin position="39"/>
        <end position="79"/>
    </location>
</feature>
<feature type="compositionally biased region" description="Low complexity" evidence="1">
    <location>
        <begin position="53"/>
        <end position="63"/>
    </location>
</feature>
<sequence length="79" mass="8693">MTLNPIAAHRRRITERCQVAYSQAMADASQALRDRIPLEHGTPGAAHRRRALQEAAEQLSAEAKAPRQSSTTDQEADRG</sequence>
<accession>A0A9X2D6L7</accession>
<protein>
    <submittedName>
        <fullName evidence="2">Uncharacterized protein</fullName>
    </submittedName>
</protein>
<evidence type="ECO:0000256" key="1">
    <source>
        <dbReference type="SAM" id="MobiDB-lite"/>
    </source>
</evidence>
<name>A0A9X2D6L7_9ACTN</name>
<comment type="caution">
    <text evidence="2">The sequence shown here is derived from an EMBL/GenBank/DDBJ whole genome shotgun (WGS) entry which is preliminary data.</text>
</comment>
<proteinExistence type="predicted"/>
<organism evidence="2 3">
    <name type="scientific">Nocardioides bruguierae</name>
    <dbReference type="NCBI Taxonomy" id="2945102"/>
    <lineage>
        <taxon>Bacteria</taxon>
        <taxon>Bacillati</taxon>
        <taxon>Actinomycetota</taxon>
        <taxon>Actinomycetes</taxon>
        <taxon>Propionibacteriales</taxon>
        <taxon>Nocardioidaceae</taxon>
        <taxon>Nocardioides</taxon>
    </lineage>
</organism>
<dbReference type="AlphaFoldDB" id="A0A9X2D6L7"/>
<evidence type="ECO:0000313" key="3">
    <source>
        <dbReference type="Proteomes" id="UP001139485"/>
    </source>
</evidence>
<gene>
    <name evidence="2" type="ORF">M8330_05790</name>
</gene>
<dbReference type="EMBL" id="JAMOIL010000006">
    <property type="protein sequence ID" value="MCM0619802.1"/>
    <property type="molecule type" value="Genomic_DNA"/>
</dbReference>
<reference evidence="2" key="1">
    <citation type="submission" date="2022-05" db="EMBL/GenBank/DDBJ databases">
        <authorList>
            <person name="Tuo L."/>
        </authorList>
    </citation>
    <scope>NUCLEOTIDE SEQUENCE</scope>
    <source>
        <strain evidence="2">BSK12Z-4</strain>
    </source>
</reference>
<dbReference type="RefSeq" id="WP_250826552.1">
    <property type="nucleotide sequence ID" value="NZ_JAMOIL010000006.1"/>
</dbReference>
<evidence type="ECO:0000313" key="2">
    <source>
        <dbReference type="EMBL" id="MCM0619802.1"/>
    </source>
</evidence>
<dbReference type="Proteomes" id="UP001139485">
    <property type="component" value="Unassembled WGS sequence"/>
</dbReference>